<organism evidence="4 5">
    <name type="scientific">Candidatus Syntrophocurvum alkaliphilum</name>
    <dbReference type="NCBI Taxonomy" id="2293317"/>
    <lineage>
        <taxon>Bacteria</taxon>
        <taxon>Bacillati</taxon>
        <taxon>Bacillota</taxon>
        <taxon>Clostridia</taxon>
        <taxon>Eubacteriales</taxon>
        <taxon>Syntrophomonadaceae</taxon>
        <taxon>Candidatus Syntrophocurvum</taxon>
    </lineage>
</organism>
<gene>
    <name evidence="4" type="ORF">SYNTR_0286</name>
</gene>
<feature type="domain" description="Calcineurin-like phosphoesterase" evidence="3">
    <location>
        <begin position="1"/>
        <end position="146"/>
    </location>
</feature>
<comment type="cofactor">
    <cofactor evidence="2">
        <name>a divalent metal cation</name>
        <dbReference type="ChEBI" id="CHEBI:60240"/>
    </cofactor>
</comment>
<evidence type="ECO:0000259" key="3">
    <source>
        <dbReference type="Pfam" id="PF12850"/>
    </source>
</evidence>
<dbReference type="InterPro" id="IPR029052">
    <property type="entry name" value="Metallo-depent_PP-like"/>
</dbReference>
<name>A0A6I6DGX4_9FIRM</name>
<dbReference type="SUPFAM" id="SSF56300">
    <property type="entry name" value="Metallo-dependent phosphatases"/>
    <property type="match status" value="1"/>
</dbReference>
<reference evidence="5" key="1">
    <citation type="journal article" date="2019" name="Microbiology">
        <title>Complete Genome Sequence of an Uncultured Bacterium of the Candidate Phylum Bipolaricaulota.</title>
        <authorList>
            <person name="Kadnikov V.V."/>
            <person name="Mardanov A.V."/>
            <person name="Beletsky A.V."/>
            <person name="Frank Y.A."/>
            <person name="Karnachuk O.V."/>
            <person name="Ravin N.V."/>
        </authorList>
    </citation>
    <scope>NUCLEOTIDE SEQUENCE [LARGE SCALE GENOMIC DNA]</scope>
</reference>
<dbReference type="CDD" id="cd00841">
    <property type="entry name" value="MPP_YfcE"/>
    <property type="match status" value="1"/>
</dbReference>
<dbReference type="InterPro" id="IPR041802">
    <property type="entry name" value="MPP_YfcE"/>
</dbReference>
<dbReference type="GO" id="GO:0016787">
    <property type="term" value="F:hydrolase activity"/>
    <property type="evidence" value="ECO:0007669"/>
    <property type="project" value="UniProtKB-UniRule"/>
</dbReference>
<dbReference type="EC" id="3.1.4.-" evidence="2"/>
<dbReference type="InterPro" id="IPR024654">
    <property type="entry name" value="Calcineurin-like_PHP_lpxH"/>
</dbReference>
<proteinExistence type="inferred from homology"/>
<evidence type="ECO:0000313" key="4">
    <source>
        <dbReference type="EMBL" id="QGT98879.1"/>
    </source>
</evidence>
<dbReference type="Gene3D" id="3.60.21.10">
    <property type="match status" value="1"/>
</dbReference>
<dbReference type="EMBL" id="CP046457">
    <property type="protein sequence ID" value="QGT98879.1"/>
    <property type="molecule type" value="Genomic_DNA"/>
</dbReference>
<keyword evidence="5" id="KW-1185">Reference proteome</keyword>
<keyword evidence="2" id="KW-0479">Metal-binding</keyword>
<evidence type="ECO:0000313" key="5">
    <source>
        <dbReference type="Proteomes" id="UP000426444"/>
    </source>
</evidence>
<dbReference type="KEGG" id="salq:SYNTR_0286"/>
<dbReference type="GO" id="GO:0046872">
    <property type="term" value="F:metal ion binding"/>
    <property type="evidence" value="ECO:0007669"/>
    <property type="project" value="UniProtKB-KW"/>
</dbReference>
<comment type="similarity">
    <text evidence="1 2">Belongs to the metallophosphoesterase superfamily. YfcE family.</text>
</comment>
<dbReference type="PANTHER" id="PTHR11124">
    <property type="entry name" value="VACUOLAR SORTING PROTEIN VPS29"/>
    <property type="match status" value="1"/>
</dbReference>
<evidence type="ECO:0000256" key="2">
    <source>
        <dbReference type="RuleBase" id="RU362039"/>
    </source>
</evidence>
<dbReference type="Pfam" id="PF12850">
    <property type="entry name" value="Metallophos_2"/>
    <property type="match status" value="1"/>
</dbReference>
<dbReference type="InterPro" id="IPR000979">
    <property type="entry name" value="Phosphodiesterase_MJ0936/Vps29"/>
</dbReference>
<dbReference type="NCBIfam" id="TIGR00040">
    <property type="entry name" value="yfcE"/>
    <property type="match status" value="1"/>
</dbReference>
<protein>
    <recommendedName>
        <fullName evidence="2">Phosphoesterase</fullName>
        <ecNumber evidence="2">3.1.4.-</ecNumber>
    </recommendedName>
</protein>
<dbReference type="OrthoDB" id="9800565at2"/>
<dbReference type="AlphaFoldDB" id="A0A6I6DGX4"/>
<accession>A0A6I6DGX4</accession>
<sequence>MKIFVVGDTHGSITKVQKKIENIKPDYIFFTGDHYSDGLELAQNNNIEFKGVVGNCDRYSSGPEDSIIDLEGVRFYLTHGHNYGVKSNLNRLYYKAEELNANIVIFGHTHISYCEKINNIWMLNPGSASRPRKSPRGTFALIEINNQSIDIKILDLVESNKTK</sequence>
<dbReference type="RefSeq" id="WP_156202828.1">
    <property type="nucleotide sequence ID" value="NZ_CP046457.1"/>
</dbReference>
<evidence type="ECO:0000256" key="1">
    <source>
        <dbReference type="ARBA" id="ARBA00008950"/>
    </source>
</evidence>
<dbReference type="Proteomes" id="UP000426444">
    <property type="component" value="Chromosome"/>
</dbReference>